<reference evidence="1 2" key="1">
    <citation type="journal article" date="2014" name="Int. J. Syst. Evol. Microbiol.">
        <title>Nocardioides zeae sp. nov., isolated from the stem of Zea mays.</title>
        <authorList>
            <person name="Glaeser S.P."/>
            <person name="McInroy J.A."/>
            <person name="Busse H.J."/>
            <person name="Kampfer P."/>
        </authorList>
    </citation>
    <scope>NUCLEOTIDE SEQUENCE [LARGE SCALE GENOMIC DNA]</scope>
    <source>
        <strain evidence="1 2">JCM 30728</strain>
    </source>
</reference>
<gene>
    <name evidence="1" type="ORF">G3T38_20420</name>
</gene>
<evidence type="ECO:0000313" key="1">
    <source>
        <dbReference type="EMBL" id="NEN80621.1"/>
    </source>
</evidence>
<name>A0A6P0HPP8_9ACTN</name>
<dbReference type="EMBL" id="JAAGXA010000024">
    <property type="protein sequence ID" value="NEN80621.1"/>
    <property type="molecule type" value="Genomic_DNA"/>
</dbReference>
<dbReference type="AlphaFoldDB" id="A0A6P0HPP8"/>
<keyword evidence="2" id="KW-1185">Reference proteome</keyword>
<proteinExistence type="predicted"/>
<dbReference type="InterPro" id="IPR038312">
    <property type="entry name" value="DUF5063_sf"/>
</dbReference>
<dbReference type="InterPro" id="IPR032025">
    <property type="entry name" value="DUF5063"/>
</dbReference>
<dbReference type="RefSeq" id="WP_163774685.1">
    <property type="nucleotide sequence ID" value="NZ_JAAGXA010000024.1"/>
</dbReference>
<protein>
    <submittedName>
        <fullName evidence="1">DUF5063 domain-containing protein</fullName>
    </submittedName>
</protein>
<evidence type="ECO:0000313" key="2">
    <source>
        <dbReference type="Proteomes" id="UP000468687"/>
    </source>
</evidence>
<dbReference type="Pfam" id="PF16702">
    <property type="entry name" value="DUF5063"/>
    <property type="match status" value="1"/>
</dbReference>
<accession>A0A6P0HPP8</accession>
<comment type="caution">
    <text evidence="1">The sequence shown here is derived from an EMBL/GenBank/DDBJ whole genome shotgun (WGS) entry which is preliminary data.</text>
</comment>
<dbReference type="Gene3D" id="1.20.120.1550">
    <property type="entry name" value="Protein of unknown function DUF5063"/>
    <property type="match status" value="1"/>
</dbReference>
<organism evidence="1 2">
    <name type="scientific">Nocardioides zeae</name>
    <dbReference type="NCBI Taxonomy" id="1457234"/>
    <lineage>
        <taxon>Bacteria</taxon>
        <taxon>Bacillati</taxon>
        <taxon>Actinomycetota</taxon>
        <taxon>Actinomycetes</taxon>
        <taxon>Propionibacteriales</taxon>
        <taxon>Nocardioidaceae</taxon>
        <taxon>Nocardioides</taxon>
    </lineage>
</organism>
<dbReference type="Proteomes" id="UP000468687">
    <property type="component" value="Unassembled WGS sequence"/>
</dbReference>
<sequence>MTDSFEDDGVVFDLTGLDPEDQAALRDLAQVAPTQVRSDEPDDFAQQIADQVESFLVALQAIAREADGSRSISLLLLEVSQVLLAGARLGVQQDFDPVEEFEPDAGPEPDLDAMRLRLAELLDGVDHFTEVFDPYGPDTGGAPELVESTLSDDLTSVASALAHGLRHFKAGRVAEALWWWQFSYVASWGSEASGALRALQSIVAHARLDASFVGEVERIAAADEMLDAGR</sequence>